<dbReference type="InterPro" id="IPR003781">
    <property type="entry name" value="CoA-bd"/>
</dbReference>
<evidence type="ECO:0000313" key="2">
    <source>
        <dbReference type="EMBL" id="SVB38396.1"/>
    </source>
</evidence>
<dbReference type="InterPro" id="IPR036291">
    <property type="entry name" value="NAD(P)-bd_dom_sf"/>
</dbReference>
<dbReference type="Pfam" id="PF13380">
    <property type="entry name" value="CoA_binding_2"/>
    <property type="match status" value="1"/>
</dbReference>
<evidence type="ECO:0000259" key="1">
    <source>
        <dbReference type="SMART" id="SM00881"/>
    </source>
</evidence>
<dbReference type="PANTHER" id="PTHR33303">
    <property type="entry name" value="CYTOPLASMIC PROTEIN-RELATED"/>
    <property type="match status" value="1"/>
</dbReference>
<feature type="domain" description="CoA-binding" evidence="1">
    <location>
        <begin position="32"/>
        <end position="130"/>
    </location>
</feature>
<protein>
    <recommendedName>
        <fullName evidence="1">CoA-binding domain-containing protein</fullName>
    </recommendedName>
</protein>
<accession>A0A382DIV4</accession>
<name>A0A382DIV4_9ZZZZ</name>
<sequence length="183" mass="20540">MVDVAIKSTDGHPLVYASHHDYYSDTTLRDILSNVRSFAMVGASATWKRPSFYAMKYLLKKGYKVVPINPRIAGTKILGQIVYGNLADYPGKLDMVDVFRSSEDAYDITKNVITNMEEKRIKILWMQLTVRNDKAAELAEAAGLTVIMNRCPKIEFARLSGELGWSGINTKIVTAKVLRPPRI</sequence>
<dbReference type="AlphaFoldDB" id="A0A382DIV4"/>
<proteinExistence type="predicted"/>
<dbReference type="Gene3D" id="3.40.50.720">
    <property type="entry name" value="NAD(P)-binding Rossmann-like Domain"/>
    <property type="match status" value="1"/>
</dbReference>
<gene>
    <name evidence="2" type="ORF">METZ01_LOCUS191250</name>
</gene>
<reference evidence="2" key="1">
    <citation type="submission" date="2018-05" db="EMBL/GenBank/DDBJ databases">
        <authorList>
            <person name="Lanie J.A."/>
            <person name="Ng W.-L."/>
            <person name="Kazmierczak K.M."/>
            <person name="Andrzejewski T.M."/>
            <person name="Davidsen T.M."/>
            <person name="Wayne K.J."/>
            <person name="Tettelin H."/>
            <person name="Glass J.I."/>
            <person name="Rusch D."/>
            <person name="Podicherti R."/>
            <person name="Tsui H.-C.T."/>
            <person name="Winkler M.E."/>
        </authorList>
    </citation>
    <scope>NUCLEOTIDE SEQUENCE</scope>
</reference>
<dbReference type="EMBL" id="UINC01039630">
    <property type="protein sequence ID" value="SVB38396.1"/>
    <property type="molecule type" value="Genomic_DNA"/>
</dbReference>
<dbReference type="SMART" id="SM00881">
    <property type="entry name" value="CoA_binding"/>
    <property type="match status" value="1"/>
</dbReference>
<organism evidence="2">
    <name type="scientific">marine metagenome</name>
    <dbReference type="NCBI Taxonomy" id="408172"/>
    <lineage>
        <taxon>unclassified sequences</taxon>
        <taxon>metagenomes</taxon>
        <taxon>ecological metagenomes</taxon>
    </lineage>
</organism>
<dbReference type="PANTHER" id="PTHR33303:SF2">
    <property type="entry name" value="COA-BINDING DOMAIN-CONTAINING PROTEIN"/>
    <property type="match status" value="1"/>
</dbReference>
<dbReference type="SUPFAM" id="SSF51735">
    <property type="entry name" value="NAD(P)-binding Rossmann-fold domains"/>
    <property type="match status" value="1"/>
</dbReference>